<dbReference type="KEGG" id="lba:Lebu_1654"/>
<dbReference type="OrthoDB" id="9816462at2"/>
<gene>
    <name evidence="2" type="ordered locus">Lebu_1654</name>
</gene>
<keyword evidence="1" id="KW-0472">Membrane</keyword>
<organism evidence="2 3">
    <name type="scientific">Leptotrichia buccalis (strain ATCC 14201 / DSM 1135 / JCM 12969 / NCTC 10249 / C-1013-b)</name>
    <dbReference type="NCBI Taxonomy" id="523794"/>
    <lineage>
        <taxon>Bacteria</taxon>
        <taxon>Fusobacteriati</taxon>
        <taxon>Fusobacteriota</taxon>
        <taxon>Fusobacteriia</taxon>
        <taxon>Fusobacteriales</taxon>
        <taxon>Leptotrichiaceae</taxon>
        <taxon>Leptotrichia</taxon>
    </lineage>
</organism>
<evidence type="ECO:0000313" key="2">
    <source>
        <dbReference type="EMBL" id="ACV39526.1"/>
    </source>
</evidence>
<dbReference type="Proteomes" id="UP000001910">
    <property type="component" value="Chromosome"/>
</dbReference>
<keyword evidence="3" id="KW-1185">Reference proteome</keyword>
<accession>C7NBJ5</accession>
<feature type="transmembrane region" description="Helical" evidence="1">
    <location>
        <begin position="174"/>
        <end position="194"/>
    </location>
</feature>
<dbReference type="HOGENOM" id="CLU_1146078_0_0_0"/>
<dbReference type="AlphaFoldDB" id="C7NBJ5"/>
<keyword evidence="1" id="KW-1133">Transmembrane helix</keyword>
<dbReference type="STRING" id="523794.Lebu_1654"/>
<sequence length="242" mass="29305">MILDFDKMYNWILDFTNFLLCEVRSLEKYDRFLQNFHHKFNTSEKQMIIKFMNEDGVFNQNYNLTEFEKKLLKYNLNKMDGVSDKDLIEISEKIKSKKEKDNEKGYEKFIENFLDIKIFKLFGKNITLYSKKDVENSNTLKRIIKLMTHRLKNEFNVINNLMYIFDMKSSKDSIALKLYGCLYVGVLIFGYILYLFLNEIMIMWILFVFSIISEYINVLLKEKNFEWNKNNESSFLMFFLLQ</sequence>
<name>C7NBJ5_LEPBD</name>
<reference evidence="2 3" key="1">
    <citation type="journal article" date="2009" name="Stand. Genomic Sci.">
        <title>Complete genome sequence of Leptotrichia buccalis type strain (C-1013-b).</title>
        <authorList>
            <person name="Ivanova N."/>
            <person name="Gronow S."/>
            <person name="Lapidus A."/>
            <person name="Copeland A."/>
            <person name="Glavina Del Rio T."/>
            <person name="Nolan M."/>
            <person name="Lucas S."/>
            <person name="Chen F."/>
            <person name="Tice H."/>
            <person name="Cheng J.F."/>
            <person name="Saunders E."/>
            <person name="Bruce D."/>
            <person name="Goodwin L."/>
            <person name="Brettin T."/>
            <person name="Detter J.C."/>
            <person name="Han C."/>
            <person name="Pitluck S."/>
            <person name="Mikhailova N."/>
            <person name="Pati A."/>
            <person name="Mavrommatis K."/>
            <person name="Chen A."/>
            <person name="Palaniappan K."/>
            <person name="Land M."/>
            <person name="Hauser L."/>
            <person name="Chang Y.J."/>
            <person name="Jeffries C.D."/>
            <person name="Chain P."/>
            <person name="Rohde C."/>
            <person name="Goker M."/>
            <person name="Bristow J."/>
            <person name="Eisen J.A."/>
            <person name="Markowitz V."/>
            <person name="Hugenholtz P."/>
            <person name="Kyrpides N.C."/>
            <person name="Klenk H.P."/>
        </authorList>
    </citation>
    <scope>NUCLEOTIDE SEQUENCE [LARGE SCALE GENOMIC DNA]</scope>
    <source>
        <strain evidence="3">ATCC 14201 / DSM 1135 / JCM 12969 / NCTC 10249 / C-1013-b</strain>
    </source>
</reference>
<dbReference type="EMBL" id="CP001685">
    <property type="protein sequence ID" value="ACV39526.1"/>
    <property type="molecule type" value="Genomic_DNA"/>
</dbReference>
<evidence type="ECO:0000256" key="1">
    <source>
        <dbReference type="SAM" id="Phobius"/>
    </source>
</evidence>
<proteinExistence type="predicted"/>
<keyword evidence="1" id="KW-0812">Transmembrane</keyword>
<protein>
    <submittedName>
        <fullName evidence="2">Uncharacterized protein</fullName>
    </submittedName>
</protein>
<dbReference type="eggNOG" id="COG2214">
    <property type="taxonomic scope" value="Bacteria"/>
</dbReference>
<feature type="transmembrane region" description="Helical" evidence="1">
    <location>
        <begin position="200"/>
        <end position="220"/>
    </location>
</feature>
<evidence type="ECO:0000313" key="3">
    <source>
        <dbReference type="Proteomes" id="UP000001910"/>
    </source>
</evidence>